<reference evidence="1 2" key="1">
    <citation type="submission" date="2020-04" db="EMBL/GenBank/DDBJ databases">
        <title>MicrobeNet Type strains.</title>
        <authorList>
            <person name="Nicholson A.C."/>
        </authorList>
    </citation>
    <scope>NUCLEOTIDE SEQUENCE [LARGE SCALE GENOMIC DNA]</scope>
    <source>
        <strain evidence="1 2">DSM 40738</strain>
    </source>
</reference>
<name>A0AA44DGP0_STRE0</name>
<dbReference type="EMBL" id="JAAXOU010000316">
    <property type="protein sequence ID" value="NKY16264.1"/>
    <property type="molecule type" value="Genomic_DNA"/>
</dbReference>
<accession>A0AA44DGP0</accession>
<proteinExistence type="predicted"/>
<dbReference type="Gene3D" id="2.160.20.80">
    <property type="entry name" value="E3 ubiquitin-protein ligase SopA"/>
    <property type="match status" value="1"/>
</dbReference>
<comment type="caution">
    <text evidence="1">The sequence shown here is derived from an EMBL/GenBank/DDBJ whole genome shotgun (WGS) entry which is preliminary data.</text>
</comment>
<gene>
    <name evidence="1" type="ORF">HGA06_19660</name>
</gene>
<dbReference type="RefSeq" id="WP_168440495.1">
    <property type="nucleotide sequence ID" value="NZ_JAAXOU010000316.1"/>
</dbReference>
<sequence>MATRTFGHVTVTLPELDEPGLYLANVVTLGSPRGIVQDFAYSDADLRSLELADTRLITGRVSGVRSKRVEFEAVSLHGVEIVGSDLGSVRWSGGKLTRVVLRDCRLTGAAPPGTLPSLV</sequence>
<dbReference type="AlphaFoldDB" id="A0AA44DGP0"/>
<evidence type="ECO:0000313" key="1">
    <source>
        <dbReference type="EMBL" id="NKY16264.1"/>
    </source>
</evidence>
<dbReference type="Proteomes" id="UP000570003">
    <property type="component" value="Unassembled WGS sequence"/>
</dbReference>
<keyword evidence="2" id="KW-1185">Reference proteome</keyword>
<evidence type="ECO:0000313" key="2">
    <source>
        <dbReference type="Proteomes" id="UP000570003"/>
    </source>
</evidence>
<dbReference type="SUPFAM" id="SSF141571">
    <property type="entry name" value="Pentapeptide repeat-like"/>
    <property type="match status" value="1"/>
</dbReference>
<protein>
    <recommendedName>
        <fullName evidence="3">Pentapeptide repeat-containing protein</fullName>
    </recommendedName>
</protein>
<organism evidence="1 2">
    <name type="scientific">Streptomyces somaliensis (strain ATCC 33201 / DSM 40738 / JCM 12659 / KCTC 9044 / NCTC 11332 / NRRL B-12077 / IP 733)</name>
    <dbReference type="NCBI Taxonomy" id="1134445"/>
    <lineage>
        <taxon>Bacteria</taxon>
        <taxon>Bacillati</taxon>
        <taxon>Actinomycetota</taxon>
        <taxon>Actinomycetes</taxon>
        <taxon>Kitasatosporales</taxon>
        <taxon>Streptomycetaceae</taxon>
        <taxon>Streptomyces</taxon>
    </lineage>
</organism>
<evidence type="ECO:0008006" key="3">
    <source>
        <dbReference type="Google" id="ProtNLM"/>
    </source>
</evidence>